<protein>
    <submittedName>
        <fullName evidence="2">Uncharacterized protein</fullName>
    </submittedName>
</protein>
<feature type="compositionally biased region" description="Basic and acidic residues" evidence="1">
    <location>
        <begin position="1"/>
        <end position="10"/>
    </location>
</feature>
<keyword evidence="3" id="KW-1185">Reference proteome</keyword>
<organism evidence="2 3">
    <name type="scientific">Streptomyces phaeofaciens</name>
    <dbReference type="NCBI Taxonomy" id="68254"/>
    <lineage>
        <taxon>Bacteria</taxon>
        <taxon>Bacillati</taxon>
        <taxon>Actinomycetota</taxon>
        <taxon>Actinomycetes</taxon>
        <taxon>Kitasatosporales</taxon>
        <taxon>Streptomycetaceae</taxon>
        <taxon>Streptomyces</taxon>
    </lineage>
</organism>
<dbReference type="Proteomes" id="UP000646776">
    <property type="component" value="Unassembled WGS sequence"/>
</dbReference>
<sequence>MGDELAKEAAMKTGASDYDRWLYSHTPSQAEGERDEPAERAAMQHPDVPRTEPSQAEGERREDATADQ</sequence>
<reference evidence="2" key="2">
    <citation type="submission" date="2020-09" db="EMBL/GenBank/DDBJ databases">
        <authorList>
            <person name="Sun Q."/>
            <person name="Ohkuma M."/>
        </authorList>
    </citation>
    <scope>NUCLEOTIDE SEQUENCE</scope>
    <source>
        <strain evidence="2">JCM 4125</strain>
    </source>
</reference>
<gene>
    <name evidence="2" type="ORF">GCM10010226_80600</name>
</gene>
<reference evidence="2" key="1">
    <citation type="journal article" date="2014" name="Int. J. Syst. Evol. Microbiol.">
        <title>Complete genome sequence of Corynebacterium casei LMG S-19264T (=DSM 44701T), isolated from a smear-ripened cheese.</title>
        <authorList>
            <consortium name="US DOE Joint Genome Institute (JGI-PGF)"/>
            <person name="Walter F."/>
            <person name="Albersmeier A."/>
            <person name="Kalinowski J."/>
            <person name="Ruckert C."/>
        </authorList>
    </citation>
    <scope>NUCLEOTIDE SEQUENCE</scope>
    <source>
        <strain evidence="2">JCM 4125</strain>
    </source>
</reference>
<dbReference type="EMBL" id="BMSA01000037">
    <property type="protein sequence ID" value="GGT90294.1"/>
    <property type="molecule type" value="Genomic_DNA"/>
</dbReference>
<evidence type="ECO:0000313" key="3">
    <source>
        <dbReference type="Proteomes" id="UP000646776"/>
    </source>
</evidence>
<accession>A0A918HPD7</accession>
<feature type="region of interest" description="Disordered" evidence="1">
    <location>
        <begin position="1"/>
        <end position="68"/>
    </location>
</feature>
<dbReference type="AlphaFoldDB" id="A0A918HPD7"/>
<evidence type="ECO:0000313" key="2">
    <source>
        <dbReference type="EMBL" id="GGT90294.1"/>
    </source>
</evidence>
<name>A0A918HPD7_9ACTN</name>
<feature type="compositionally biased region" description="Basic and acidic residues" evidence="1">
    <location>
        <begin position="57"/>
        <end position="68"/>
    </location>
</feature>
<proteinExistence type="predicted"/>
<evidence type="ECO:0000256" key="1">
    <source>
        <dbReference type="SAM" id="MobiDB-lite"/>
    </source>
</evidence>
<comment type="caution">
    <text evidence="2">The sequence shown here is derived from an EMBL/GenBank/DDBJ whole genome shotgun (WGS) entry which is preliminary data.</text>
</comment>